<evidence type="ECO:0000313" key="2">
    <source>
        <dbReference type="EMBL" id="SEM14762.1"/>
    </source>
</evidence>
<dbReference type="EMBL" id="FOBW01000001">
    <property type="protein sequence ID" value="SEM14762.1"/>
    <property type="molecule type" value="Genomic_DNA"/>
</dbReference>
<evidence type="ECO:0000313" key="3">
    <source>
        <dbReference type="Proteomes" id="UP000198553"/>
    </source>
</evidence>
<accession>A0A1H7VZM0</accession>
<organism evidence="2 3">
    <name type="scientific">Mesobacillus persicus</name>
    <dbReference type="NCBI Taxonomy" id="930146"/>
    <lineage>
        <taxon>Bacteria</taxon>
        <taxon>Bacillati</taxon>
        <taxon>Bacillota</taxon>
        <taxon>Bacilli</taxon>
        <taxon>Bacillales</taxon>
        <taxon>Bacillaceae</taxon>
        <taxon>Mesobacillus</taxon>
    </lineage>
</organism>
<keyword evidence="3" id="KW-1185">Reference proteome</keyword>
<name>A0A1H7VZM0_9BACI</name>
<evidence type="ECO:0000256" key="1">
    <source>
        <dbReference type="SAM" id="Phobius"/>
    </source>
</evidence>
<gene>
    <name evidence="2" type="ORF">SAMN05192533_101205</name>
</gene>
<keyword evidence="1" id="KW-0812">Transmembrane</keyword>
<keyword evidence="1" id="KW-0472">Membrane</keyword>
<dbReference type="AlphaFoldDB" id="A0A1H7VZM0"/>
<dbReference type="Proteomes" id="UP000198553">
    <property type="component" value="Unassembled WGS sequence"/>
</dbReference>
<keyword evidence="1" id="KW-1133">Transmembrane helix</keyword>
<protein>
    <submittedName>
        <fullName evidence="2">Uncharacterized protein</fullName>
    </submittedName>
</protein>
<proteinExistence type="predicted"/>
<feature type="transmembrane region" description="Helical" evidence="1">
    <location>
        <begin position="15"/>
        <end position="35"/>
    </location>
</feature>
<sequence length="36" mass="4206">MGLPVKKYKSNKENLAVAFLLDFFAFFSSGFKHIFY</sequence>
<reference evidence="3" key="1">
    <citation type="submission" date="2016-10" db="EMBL/GenBank/DDBJ databases">
        <authorList>
            <person name="Varghese N."/>
            <person name="Submissions S."/>
        </authorList>
    </citation>
    <scope>NUCLEOTIDE SEQUENCE [LARGE SCALE GENOMIC DNA]</scope>
    <source>
        <strain evidence="3">B48,IBRC-M 10115,DSM 25386,CECT 8001</strain>
    </source>
</reference>